<gene>
    <name evidence="1" type="ORF">A8950_1996</name>
</gene>
<evidence type="ECO:0000313" key="2">
    <source>
        <dbReference type="Proteomes" id="UP000295783"/>
    </source>
</evidence>
<comment type="caution">
    <text evidence="1">The sequence shown here is derived from an EMBL/GenBank/DDBJ whole genome shotgun (WGS) entry which is preliminary data.</text>
</comment>
<evidence type="ECO:0000313" key="1">
    <source>
        <dbReference type="EMBL" id="TDQ82174.1"/>
    </source>
</evidence>
<dbReference type="Proteomes" id="UP000295783">
    <property type="component" value="Unassembled WGS sequence"/>
</dbReference>
<dbReference type="OrthoDB" id="9780674at2"/>
<dbReference type="InterPro" id="IPR010349">
    <property type="entry name" value="Asparaginase_II"/>
</dbReference>
<dbReference type="RefSeq" id="WP_133613474.1">
    <property type="nucleotide sequence ID" value="NZ_SNYW01000008.1"/>
</dbReference>
<reference evidence="1 2" key="1">
    <citation type="submission" date="2019-03" db="EMBL/GenBank/DDBJ databases">
        <title>Genomic Encyclopedia of Type Strains, Phase III (KMG-III): the genomes of soil and plant-associated and newly described type strains.</title>
        <authorList>
            <person name="Whitman W."/>
        </authorList>
    </citation>
    <scope>NUCLEOTIDE SEQUENCE [LARGE SCALE GENOMIC DNA]</scope>
    <source>
        <strain evidence="1 2">CGMCC 1.7660</strain>
    </source>
</reference>
<accession>A0A4R6WSX9</accession>
<protein>
    <submittedName>
        <fullName evidence="1">Asparaginase</fullName>
    </submittedName>
</protein>
<sequence>MNQHHHHVHAELPQGDSPILVEVWRGNLVESRHRAIAAVVDADGDVVRAWGDIERPIYGRSAIKPLLAIPLVESGAADRFGLGDREIALACASHSGEPGHVEAVNAWLARIGLSAEDLECGPHYPYFEPAAHAMLRAGEMPTRAHNNCSGKHAGFLTTAVHLGEPTQDYVRYEHQVQQRLLGILEQMCGQDLGDVPRGIDGCGIPTIAIPVGHHALGMAKMADPKDLSPARAAASARVLKAMTAEPWYVAGTGRFCTEVMRVTGARAAIKTGAEGVYMAALPELGFGLCLKIEDGNGRGAELVMGHLLRHFGIIDEGEAEQLRQSLTPTLRNWAGTEVGSIQPAAGLRDSAPF</sequence>
<dbReference type="Pfam" id="PF06089">
    <property type="entry name" value="Asparaginase_II"/>
    <property type="match status" value="1"/>
</dbReference>
<name>A0A4R6WSX9_9PROT</name>
<organism evidence="1 2">
    <name type="scientific">Dongia mobilis</name>
    <dbReference type="NCBI Taxonomy" id="578943"/>
    <lineage>
        <taxon>Bacteria</taxon>
        <taxon>Pseudomonadati</taxon>
        <taxon>Pseudomonadota</taxon>
        <taxon>Alphaproteobacteria</taxon>
        <taxon>Rhodospirillales</taxon>
        <taxon>Dongiaceae</taxon>
        <taxon>Dongia</taxon>
    </lineage>
</organism>
<dbReference type="EMBL" id="SNYW01000008">
    <property type="protein sequence ID" value="TDQ82174.1"/>
    <property type="molecule type" value="Genomic_DNA"/>
</dbReference>
<dbReference type="AlphaFoldDB" id="A0A4R6WSX9"/>
<dbReference type="PANTHER" id="PTHR42110">
    <property type="entry name" value="L-ASPARAGINASE, PUTATIVE (AFU_ORTHOLOGUE AFUA_3G11890)-RELATED"/>
    <property type="match status" value="1"/>
</dbReference>
<dbReference type="PANTHER" id="PTHR42110:SF1">
    <property type="entry name" value="L-ASPARAGINASE, PUTATIVE (AFU_ORTHOLOGUE AFUA_3G11890)-RELATED"/>
    <property type="match status" value="1"/>
</dbReference>
<keyword evidence="2" id="KW-1185">Reference proteome</keyword>
<proteinExistence type="predicted"/>